<organism evidence="10 11">
    <name type="scientific">Lysinibacter cavernae</name>
    <dbReference type="NCBI Taxonomy" id="1640652"/>
    <lineage>
        <taxon>Bacteria</taxon>
        <taxon>Bacillati</taxon>
        <taxon>Actinomycetota</taxon>
        <taxon>Actinomycetes</taxon>
        <taxon>Micrococcales</taxon>
        <taxon>Microbacteriaceae</taxon>
        <taxon>Lysinibacter</taxon>
    </lineage>
</organism>
<gene>
    <name evidence="10" type="ORF">FHX76_000450</name>
</gene>
<evidence type="ECO:0000313" key="10">
    <source>
        <dbReference type="EMBL" id="NIH52582.1"/>
    </source>
</evidence>
<dbReference type="RefSeq" id="WP_167147340.1">
    <property type="nucleotide sequence ID" value="NZ_JAAMOX010000001.1"/>
</dbReference>
<keyword evidence="6 10" id="KW-0067">ATP-binding</keyword>
<evidence type="ECO:0000256" key="5">
    <source>
        <dbReference type="ARBA" id="ARBA00022741"/>
    </source>
</evidence>
<dbReference type="Pfam" id="PF08352">
    <property type="entry name" value="oligo_HPY"/>
    <property type="match status" value="2"/>
</dbReference>
<dbReference type="AlphaFoldDB" id="A0A7X5TTE1"/>
<keyword evidence="4" id="KW-1003">Cell membrane</keyword>
<dbReference type="NCBIfam" id="NF008453">
    <property type="entry name" value="PRK11308.1"/>
    <property type="match status" value="2"/>
</dbReference>
<evidence type="ECO:0000256" key="3">
    <source>
        <dbReference type="ARBA" id="ARBA00022448"/>
    </source>
</evidence>
<keyword evidence="3" id="KW-0813">Transport</keyword>
<feature type="domain" description="ABC transporter" evidence="9">
    <location>
        <begin position="6"/>
        <end position="264"/>
    </location>
</feature>
<comment type="similarity">
    <text evidence="2">Belongs to the ABC transporter superfamily.</text>
</comment>
<evidence type="ECO:0000256" key="2">
    <source>
        <dbReference type="ARBA" id="ARBA00005417"/>
    </source>
</evidence>
<protein>
    <submittedName>
        <fullName evidence="10">Peptide/nickel transport system ATP-binding protein</fullName>
    </submittedName>
</protein>
<dbReference type="FunFam" id="3.40.50.300:FF:000016">
    <property type="entry name" value="Oligopeptide ABC transporter ATP-binding component"/>
    <property type="match status" value="1"/>
</dbReference>
<dbReference type="InterPro" id="IPR017871">
    <property type="entry name" value="ABC_transporter-like_CS"/>
</dbReference>
<dbReference type="PROSITE" id="PS00211">
    <property type="entry name" value="ABC_TRANSPORTER_1"/>
    <property type="match status" value="2"/>
</dbReference>
<reference evidence="10 11" key="1">
    <citation type="submission" date="2020-02" db="EMBL/GenBank/DDBJ databases">
        <title>Sequencing the genomes of 1000 actinobacteria strains.</title>
        <authorList>
            <person name="Klenk H.-P."/>
        </authorList>
    </citation>
    <scope>NUCLEOTIDE SEQUENCE [LARGE SCALE GENOMIC DNA]</scope>
    <source>
        <strain evidence="10 11">DSM 27960</strain>
    </source>
</reference>
<dbReference type="InterPro" id="IPR027417">
    <property type="entry name" value="P-loop_NTPase"/>
</dbReference>
<dbReference type="Pfam" id="PF00005">
    <property type="entry name" value="ABC_tran"/>
    <property type="match status" value="2"/>
</dbReference>
<dbReference type="GO" id="GO:0005524">
    <property type="term" value="F:ATP binding"/>
    <property type="evidence" value="ECO:0007669"/>
    <property type="project" value="UniProtKB-KW"/>
</dbReference>
<dbReference type="InterPro" id="IPR013563">
    <property type="entry name" value="Oligopep_ABC_C"/>
</dbReference>
<keyword evidence="5" id="KW-0547">Nucleotide-binding</keyword>
<dbReference type="PANTHER" id="PTHR43297">
    <property type="entry name" value="OLIGOPEPTIDE TRANSPORT ATP-BINDING PROTEIN APPD"/>
    <property type="match status" value="1"/>
</dbReference>
<proteinExistence type="inferred from homology"/>
<feature type="compositionally biased region" description="Basic and acidic residues" evidence="8">
    <location>
        <begin position="576"/>
        <end position="593"/>
    </location>
</feature>
<evidence type="ECO:0000256" key="4">
    <source>
        <dbReference type="ARBA" id="ARBA00022475"/>
    </source>
</evidence>
<dbReference type="GO" id="GO:0015833">
    <property type="term" value="P:peptide transport"/>
    <property type="evidence" value="ECO:0007669"/>
    <property type="project" value="InterPro"/>
</dbReference>
<sequence length="593" mass="63053">MTEPALRVRNLRVTFGAEAARPVPTAEGNSAVVAVRDVSFSVRRGEVLAIVGESGSGKSVTALSVLNLLPTTATRAGSITHDGRELTSLTPEQLSGIRGGTIAMVFQDATAALDPVFTAGSQLIETIRVHHPSLNKAEAQARALKLLADVELQDPELTLTQYPHQLSGGQCQRVVIAIALAGEPEILIADEPTTALDVTVQREILELLRRISVTTAVLLITHDMGVVADLADRVVVMRHGEVVETASVEDLFARPQADYTRTLLAAVLTPGTSAKDLRLDGASAVSSAPVGIDRTALHSIAAVRSADDSQTTTASVTSPTLALRDLTVRYHGTPGPSVNAVSLSILPGSIVGLVGESGSGKTSIGKAVLGLSPVSEGRIVLGGVDLNAARHRERRRLRQQIGVVFQSPSGSLDPRRTIGSSIAEPFSATGRRNRAEESRRVAELLDLVRLPASWHSRFPHELSGGQKQRVAIARALALRPELLIADEPTSALDVSVQAEILDLLSALHSEWSFSCLFISHDLAVIDRLCDRVVVLRDGAIVEQGATERILSAPQHEYTKALLASAPVADPAAQRARRAEHNRSDKRELQPTPA</sequence>
<evidence type="ECO:0000256" key="6">
    <source>
        <dbReference type="ARBA" id="ARBA00022840"/>
    </source>
</evidence>
<dbReference type="NCBIfam" id="NF007739">
    <property type="entry name" value="PRK10419.1"/>
    <property type="match status" value="2"/>
</dbReference>
<accession>A0A7X5TTE1</accession>
<dbReference type="PROSITE" id="PS50893">
    <property type="entry name" value="ABC_TRANSPORTER_2"/>
    <property type="match status" value="2"/>
</dbReference>
<keyword evidence="11" id="KW-1185">Reference proteome</keyword>
<dbReference type="InterPro" id="IPR003439">
    <property type="entry name" value="ABC_transporter-like_ATP-bd"/>
</dbReference>
<dbReference type="InterPro" id="IPR003593">
    <property type="entry name" value="AAA+_ATPase"/>
</dbReference>
<dbReference type="PANTHER" id="PTHR43297:SF2">
    <property type="entry name" value="DIPEPTIDE TRANSPORT ATP-BINDING PROTEIN DPPD"/>
    <property type="match status" value="1"/>
</dbReference>
<dbReference type="Proteomes" id="UP000541033">
    <property type="component" value="Unassembled WGS sequence"/>
</dbReference>
<comment type="caution">
    <text evidence="10">The sequence shown here is derived from an EMBL/GenBank/DDBJ whole genome shotgun (WGS) entry which is preliminary data.</text>
</comment>
<dbReference type="EMBL" id="JAAMOX010000001">
    <property type="protein sequence ID" value="NIH52582.1"/>
    <property type="molecule type" value="Genomic_DNA"/>
</dbReference>
<dbReference type="InterPro" id="IPR050388">
    <property type="entry name" value="ABC_Ni/Peptide_Import"/>
</dbReference>
<feature type="domain" description="ABC transporter" evidence="9">
    <location>
        <begin position="321"/>
        <end position="562"/>
    </location>
</feature>
<evidence type="ECO:0000259" key="9">
    <source>
        <dbReference type="PROSITE" id="PS50893"/>
    </source>
</evidence>
<keyword evidence="7" id="KW-0472">Membrane</keyword>
<comment type="subcellular location">
    <subcellularLocation>
        <location evidence="1">Cell membrane</location>
        <topology evidence="1">Peripheral membrane protein</topology>
    </subcellularLocation>
</comment>
<dbReference type="CDD" id="cd03257">
    <property type="entry name" value="ABC_NikE_OppD_transporters"/>
    <property type="match status" value="2"/>
</dbReference>
<evidence type="ECO:0000256" key="8">
    <source>
        <dbReference type="SAM" id="MobiDB-lite"/>
    </source>
</evidence>
<evidence type="ECO:0000256" key="1">
    <source>
        <dbReference type="ARBA" id="ARBA00004202"/>
    </source>
</evidence>
<dbReference type="SMART" id="SM00382">
    <property type="entry name" value="AAA"/>
    <property type="match status" value="2"/>
</dbReference>
<evidence type="ECO:0000256" key="7">
    <source>
        <dbReference type="ARBA" id="ARBA00023136"/>
    </source>
</evidence>
<dbReference type="GO" id="GO:0005886">
    <property type="term" value="C:plasma membrane"/>
    <property type="evidence" value="ECO:0007669"/>
    <property type="project" value="UniProtKB-SubCell"/>
</dbReference>
<dbReference type="Gene3D" id="3.40.50.300">
    <property type="entry name" value="P-loop containing nucleotide triphosphate hydrolases"/>
    <property type="match status" value="2"/>
</dbReference>
<dbReference type="SUPFAM" id="SSF52540">
    <property type="entry name" value="P-loop containing nucleoside triphosphate hydrolases"/>
    <property type="match status" value="2"/>
</dbReference>
<name>A0A7X5TTE1_9MICO</name>
<evidence type="ECO:0000313" key="11">
    <source>
        <dbReference type="Proteomes" id="UP000541033"/>
    </source>
</evidence>
<feature type="region of interest" description="Disordered" evidence="8">
    <location>
        <begin position="568"/>
        <end position="593"/>
    </location>
</feature>
<dbReference type="GO" id="GO:0016887">
    <property type="term" value="F:ATP hydrolysis activity"/>
    <property type="evidence" value="ECO:0007669"/>
    <property type="project" value="InterPro"/>
</dbReference>